<feature type="transmembrane region" description="Helical" evidence="2">
    <location>
        <begin position="457"/>
        <end position="482"/>
    </location>
</feature>
<protein>
    <submittedName>
        <fullName evidence="3">Uncharacterized protein</fullName>
    </submittedName>
</protein>
<dbReference type="EMBL" id="JAHLQT010035183">
    <property type="protein sequence ID" value="KAG7158412.1"/>
    <property type="molecule type" value="Genomic_DNA"/>
</dbReference>
<keyword evidence="2" id="KW-0472">Membrane</keyword>
<dbReference type="AlphaFoldDB" id="A0A8J5JI30"/>
<accession>A0A8J5JI30</accession>
<organism evidence="3 4">
    <name type="scientific">Homarus americanus</name>
    <name type="common">American lobster</name>
    <dbReference type="NCBI Taxonomy" id="6706"/>
    <lineage>
        <taxon>Eukaryota</taxon>
        <taxon>Metazoa</taxon>
        <taxon>Ecdysozoa</taxon>
        <taxon>Arthropoda</taxon>
        <taxon>Crustacea</taxon>
        <taxon>Multicrustacea</taxon>
        <taxon>Malacostraca</taxon>
        <taxon>Eumalacostraca</taxon>
        <taxon>Eucarida</taxon>
        <taxon>Decapoda</taxon>
        <taxon>Pleocyemata</taxon>
        <taxon>Astacidea</taxon>
        <taxon>Nephropoidea</taxon>
        <taxon>Nephropidae</taxon>
        <taxon>Homarus</taxon>
    </lineage>
</organism>
<feature type="compositionally biased region" description="Acidic residues" evidence="1">
    <location>
        <begin position="54"/>
        <end position="79"/>
    </location>
</feature>
<evidence type="ECO:0000256" key="2">
    <source>
        <dbReference type="SAM" id="Phobius"/>
    </source>
</evidence>
<dbReference type="Proteomes" id="UP000747542">
    <property type="component" value="Unassembled WGS sequence"/>
</dbReference>
<gene>
    <name evidence="3" type="ORF">Hamer_G022571</name>
</gene>
<proteinExistence type="predicted"/>
<keyword evidence="4" id="KW-1185">Reference proteome</keyword>
<reference evidence="3" key="1">
    <citation type="journal article" date="2021" name="Sci. Adv.">
        <title>The American lobster genome reveals insights on longevity, neural, and immune adaptations.</title>
        <authorList>
            <person name="Polinski J.M."/>
            <person name="Zimin A.V."/>
            <person name="Clark K.F."/>
            <person name="Kohn A.B."/>
            <person name="Sadowski N."/>
            <person name="Timp W."/>
            <person name="Ptitsyn A."/>
            <person name="Khanna P."/>
            <person name="Romanova D.Y."/>
            <person name="Williams P."/>
            <person name="Greenwood S.J."/>
            <person name="Moroz L.L."/>
            <person name="Walt D.R."/>
            <person name="Bodnar A.G."/>
        </authorList>
    </citation>
    <scope>NUCLEOTIDE SEQUENCE</scope>
    <source>
        <strain evidence="3">GMGI-L3</strain>
    </source>
</reference>
<sequence>MILLRKLLFMDIGAPCRQSGLYTFWATMGAPEEDDNSVKLTKFKKMSSTPELDKYDDEDNNMNDDVDSESDTQGGEEDSSNTGDEGTTERHTESSKIDDRKESVQVAADSAPGVSEAATDGSRDRVVSPTVQDVETVPVVKCVDEAKSVGASVTIKTYSDAVKGVHNRHTTPSKDTKVGPLTDTTTDCSCWPATSCTDESVNIDKGVDCVDNVNIGAKIERESHCHAVCDSLEASHPTETCQSIGVSEGGGPQCDKDTRSDKTCQRDTHVTQPETLTDCHCSDDQDSLHLSDVEDATTTPPLDLSDLLRISEDVLSQGPGKTLNILQQGWACLGVPGSTTTTTTTTSLGDPSQLAVLKSRPEEKPDGDHKELFCTNIELEGHIGHHDNKAPKDTMFNVLLRGGGERRGTVGGGRRGRGRRRGRVGVSVEDEWIWYTLIFTPSDVGGDKRSLGRSIPVLTTAAASVIVKPTAIGILASIFVVFPVTA</sequence>
<comment type="caution">
    <text evidence="3">The sequence shown here is derived from an EMBL/GenBank/DDBJ whole genome shotgun (WGS) entry which is preliminary data.</text>
</comment>
<feature type="compositionally biased region" description="Basic and acidic residues" evidence="1">
    <location>
        <begin position="87"/>
        <end position="103"/>
    </location>
</feature>
<evidence type="ECO:0000313" key="3">
    <source>
        <dbReference type="EMBL" id="KAG7158412.1"/>
    </source>
</evidence>
<evidence type="ECO:0000313" key="4">
    <source>
        <dbReference type="Proteomes" id="UP000747542"/>
    </source>
</evidence>
<keyword evidence="2" id="KW-1133">Transmembrane helix</keyword>
<feature type="region of interest" description="Disordered" evidence="1">
    <location>
        <begin position="39"/>
        <end position="129"/>
    </location>
</feature>
<evidence type="ECO:0000256" key="1">
    <source>
        <dbReference type="SAM" id="MobiDB-lite"/>
    </source>
</evidence>
<name>A0A8J5JI30_HOMAM</name>
<keyword evidence="2" id="KW-0812">Transmembrane</keyword>